<evidence type="ECO:0000313" key="4">
    <source>
        <dbReference type="EMBL" id="CAI9924808.1"/>
    </source>
</evidence>
<dbReference type="InterPro" id="IPR000387">
    <property type="entry name" value="Tyr_Pase_dom"/>
</dbReference>
<dbReference type="EMBL" id="CAXDID020000658">
    <property type="protein sequence ID" value="CAL6108875.1"/>
    <property type="molecule type" value="Genomic_DNA"/>
</dbReference>
<dbReference type="Gene3D" id="3.90.190.10">
    <property type="entry name" value="Protein tyrosine phosphatase superfamily"/>
    <property type="match status" value="1"/>
</dbReference>
<dbReference type="EMBL" id="CATOUU010000322">
    <property type="protein sequence ID" value="CAI9924808.1"/>
    <property type="molecule type" value="Genomic_DNA"/>
</dbReference>
<keyword evidence="1" id="KW-0378">Hydrolase</keyword>
<evidence type="ECO:0000313" key="6">
    <source>
        <dbReference type="EMBL" id="CAL6108875.1"/>
    </source>
</evidence>
<gene>
    <name evidence="4" type="ORF">HINF_LOCUS12453</name>
    <name evidence="5" type="ORF">HINF_LOCUS23</name>
    <name evidence="6" type="ORF">HINF_LOCUS75176</name>
</gene>
<dbReference type="PROSITE" id="PS50056">
    <property type="entry name" value="TYR_PHOSPHATASE_2"/>
    <property type="match status" value="1"/>
</dbReference>
<dbReference type="Pfam" id="PF22784">
    <property type="entry name" value="PTP-SAK"/>
    <property type="match status" value="1"/>
</dbReference>
<feature type="domain" description="Tyrosine specific protein phosphatases" evidence="2">
    <location>
        <begin position="95"/>
        <end position="155"/>
    </location>
</feature>
<evidence type="ECO:0000256" key="1">
    <source>
        <dbReference type="ARBA" id="ARBA00022801"/>
    </source>
</evidence>
<reference evidence="5 7" key="2">
    <citation type="submission" date="2024-07" db="EMBL/GenBank/DDBJ databases">
        <authorList>
            <person name="Akdeniz Z."/>
        </authorList>
    </citation>
    <scope>NUCLEOTIDE SEQUENCE [LARGE SCALE GENOMIC DNA]</scope>
</reference>
<evidence type="ECO:0000259" key="2">
    <source>
        <dbReference type="PROSITE" id="PS50056"/>
    </source>
</evidence>
<reference evidence="4" key="1">
    <citation type="submission" date="2023-06" db="EMBL/GenBank/DDBJ databases">
        <authorList>
            <person name="Kurt Z."/>
        </authorList>
    </citation>
    <scope>NUCLEOTIDE SEQUENCE</scope>
</reference>
<dbReference type="GO" id="GO:0016314">
    <property type="term" value="F:phosphatidylinositol-3,4,5-trisphosphate 3-phosphatase activity"/>
    <property type="evidence" value="ECO:0007669"/>
    <property type="project" value="TreeGrafter"/>
</dbReference>
<comment type="caution">
    <text evidence="4">The sequence shown here is derived from an EMBL/GenBank/DDBJ whole genome shotgun (WGS) entry which is preliminary data.</text>
</comment>
<feature type="domain" description="Phosphatase tensin-type" evidence="3">
    <location>
        <begin position="11"/>
        <end position="182"/>
    </location>
</feature>
<accession>A0AA86TXP5</accession>
<dbReference type="PROSITE" id="PS00383">
    <property type="entry name" value="TYR_PHOSPHATASE_1"/>
    <property type="match status" value="1"/>
</dbReference>
<dbReference type="Proteomes" id="UP001642409">
    <property type="component" value="Unassembled WGS sequence"/>
</dbReference>
<name>A0AA86TXP5_9EUKA</name>
<proteinExistence type="predicted"/>
<dbReference type="EMBL" id="CAXDID020000001">
    <property type="protein sequence ID" value="CAL5970083.1"/>
    <property type="molecule type" value="Genomic_DNA"/>
</dbReference>
<sequence length="294" mass="33961">MFSRFYSKSRTRLVDNEFDLDLSYITQKIIAMGYPEAGINKLIRNNIDDVERYLDKAHGTSYLVVNLTPTEYDQSRFHGRVMNFAFEDHTAPNLFESVQLIKYLSDFLTQSEQNTIAVHCKAGKGRTGTIISCLLIFMNICASPVDAMKLFAFSRSSDGKAGVENPSQRRFVNTFYVMNQKIKDFYNAHSNQTLQKYYLDLVQTESTFKQLTFTVNERVLLLTKTMRGYEPIEHEPFSGDVVLSGKSIMCQFHTQFARDVFKVEEDENWIQIVIQKEELDSGQADVIIRLRKVQ</sequence>
<dbReference type="InterPro" id="IPR057023">
    <property type="entry name" value="PTP-SAK"/>
</dbReference>
<dbReference type="InterPro" id="IPR051281">
    <property type="entry name" value="Dual-spec_lipid-protein_phosph"/>
</dbReference>
<evidence type="ECO:0000259" key="3">
    <source>
        <dbReference type="PROSITE" id="PS51181"/>
    </source>
</evidence>
<organism evidence="4">
    <name type="scientific">Hexamita inflata</name>
    <dbReference type="NCBI Taxonomy" id="28002"/>
    <lineage>
        <taxon>Eukaryota</taxon>
        <taxon>Metamonada</taxon>
        <taxon>Diplomonadida</taxon>
        <taxon>Hexamitidae</taxon>
        <taxon>Hexamitinae</taxon>
        <taxon>Hexamita</taxon>
    </lineage>
</organism>
<dbReference type="InterPro" id="IPR016130">
    <property type="entry name" value="Tyr_Pase_AS"/>
</dbReference>
<evidence type="ECO:0000313" key="7">
    <source>
        <dbReference type="Proteomes" id="UP001642409"/>
    </source>
</evidence>
<keyword evidence="7" id="KW-1185">Reference proteome</keyword>
<dbReference type="InterPro" id="IPR029023">
    <property type="entry name" value="Tensin_phosphatase"/>
</dbReference>
<dbReference type="AlphaFoldDB" id="A0AA86TXP5"/>
<protein>
    <submittedName>
        <fullName evidence="4">4</fullName>
    </submittedName>
</protein>
<evidence type="ECO:0000313" key="5">
    <source>
        <dbReference type="EMBL" id="CAL5970083.1"/>
    </source>
</evidence>
<dbReference type="InterPro" id="IPR029021">
    <property type="entry name" value="Prot-tyrosine_phosphatase-like"/>
</dbReference>
<dbReference type="PROSITE" id="PS51181">
    <property type="entry name" value="PPASE_TENSIN"/>
    <property type="match status" value="1"/>
</dbReference>
<dbReference type="PANTHER" id="PTHR12305">
    <property type="entry name" value="PHOSPHATASE WITH HOMOLOGY TO TENSIN"/>
    <property type="match status" value="1"/>
</dbReference>
<dbReference type="SUPFAM" id="SSF52799">
    <property type="entry name" value="(Phosphotyrosine protein) phosphatases II"/>
    <property type="match status" value="1"/>
</dbReference>
<dbReference type="GO" id="GO:0005829">
    <property type="term" value="C:cytosol"/>
    <property type="evidence" value="ECO:0007669"/>
    <property type="project" value="TreeGrafter"/>
</dbReference>